<reference evidence="2" key="1">
    <citation type="submission" date="2016-11" db="UniProtKB">
        <authorList>
            <consortium name="WormBaseParasite"/>
        </authorList>
    </citation>
    <scope>IDENTIFICATION</scope>
</reference>
<dbReference type="AlphaFoldDB" id="A0A1I7YV85"/>
<evidence type="ECO:0000313" key="1">
    <source>
        <dbReference type="Proteomes" id="UP000095287"/>
    </source>
</evidence>
<dbReference type="WBParaSite" id="L893_g20060.t1">
    <property type="protein sequence ID" value="L893_g20060.t1"/>
    <property type="gene ID" value="L893_g20060"/>
</dbReference>
<proteinExistence type="predicted"/>
<protein>
    <submittedName>
        <fullName evidence="2">Uncharacterized protein</fullName>
    </submittedName>
</protein>
<evidence type="ECO:0000313" key="2">
    <source>
        <dbReference type="WBParaSite" id="L893_g20060.t1"/>
    </source>
</evidence>
<sequence length="77" mass="8240">MSAPSEGAVCIPGGRRLFGYLWHCFGATCDVREGASSGQHLDVLSVEGEEDGRQSSDVDTILGGLSFRFVAYLNTSR</sequence>
<organism evidence="1 2">
    <name type="scientific">Steinernema glaseri</name>
    <dbReference type="NCBI Taxonomy" id="37863"/>
    <lineage>
        <taxon>Eukaryota</taxon>
        <taxon>Metazoa</taxon>
        <taxon>Ecdysozoa</taxon>
        <taxon>Nematoda</taxon>
        <taxon>Chromadorea</taxon>
        <taxon>Rhabditida</taxon>
        <taxon>Tylenchina</taxon>
        <taxon>Panagrolaimomorpha</taxon>
        <taxon>Strongyloidoidea</taxon>
        <taxon>Steinernematidae</taxon>
        <taxon>Steinernema</taxon>
    </lineage>
</organism>
<accession>A0A1I7YV85</accession>
<dbReference type="Proteomes" id="UP000095287">
    <property type="component" value="Unplaced"/>
</dbReference>
<keyword evidence="1" id="KW-1185">Reference proteome</keyword>
<name>A0A1I7YV85_9BILA</name>